<dbReference type="InterPro" id="IPR010330">
    <property type="entry name" value="CoiA_nuc"/>
</dbReference>
<dbReference type="Pfam" id="PF06054">
    <property type="entry name" value="CoiA_nuc"/>
    <property type="match status" value="1"/>
</dbReference>
<organism evidence="3 4">
    <name type="scientific">Periweissella fabalis</name>
    <dbReference type="NCBI Taxonomy" id="1070421"/>
    <lineage>
        <taxon>Bacteria</taxon>
        <taxon>Bacillati</taxon>
        <taxon>Bacillota</taxon>
        <taxon>Bacilli</taxon>
        <taxon>Lactobacillales</taxon>
        <taxon>Lactobacillaceae</taxon>
        <taxon>Periweissella</taxon>
    </lineage>
</organism>
<evidence type="ECO:0008006" key="5">
    <source>
        <dbReference type="Google" id="ProtNLM"/>
    </source>
</evidence>
<dbReference type="Pfam" id="PF25164">
    <property type="entry name" value="CoiA_N"/>
    <property type="match status" value="1"/>
</dbReference>
<evidence type="ECO:0000313" key="4">
    <source>
        <dbReference type="Proteomes" id="UP000549765"/>
    </source>
</evidence>
<sequence>MLYALVGKKLIRADEYVDNKQAFRCTGCGDAVRLRHGSVNIAHFAHINKQCVFENEAESYEHLLGKLQLYQISKIIGQAQVEVTFPSIKQRADIVLKYKQQKLILEYQCSPISIEQVKKRTQAYQTLGYKVIWLLGPKYAQNKITKKLLTKFNMPLLNFYNTKTQKITIRYNFNVIDFQSIKSATRELDLQRLLEVVNVSKNKLIWQDIVVSDDLLKQQGFKIQQLLVRKNLEWLKIQQECYQQNHNLGGIPWICHPKRSMPVALNMSHILWRCQCILFLEKYTIESIITTASLQQIFIAIGRWLDVDSRFIKYVVNQFIIELVTNKFLISISKGVLMLNSHPTWYQNWQVKTNSLKLN</sequence>
<gene>
    <name evidence="3" type="ORF">HF964_05055</name>
</gene>
<reference evidence="3 4" key="1">
    <citation type="submission" date="2020-04" db="EMBL/GenBank/DDBJ databases">
        <title>MicrobeNet Type strains.</title>
        <authorList>
            <person name="Nicholson A.C."/>
        </authorList>
    </citation>
    <scope>NUCLEOTIDE SEQUENCE [LARGE SCALE GENOMIC DNA]</scope>
    <source>
        <strain evidence="3 4">CCUG 61472</strain>
    </source>
</reference>
<dbReference type="Proteomes" id="UP000549765">
    <property type="component" value="Unassembled WGS sequence"/>
</dbReference>
<dbReference type="AlphaFoldDB" id="A0A7X6N1L4"/>
<accession>A0A7X6N1L4</accession>
<name>A0A7X6N1L4_9LACO</name>
<comment type="caution">
    <text evidence="3">The sequence shown here is derived from an EMBL/GenBank/DDBJ whole genome shotgun (WGS) entry which is preliminary data.</text>
</comment>
<evidence type="ECO:0000259" key="2">
    <source>
        <dbReference type="Pfam" id="PF25164"/>
    </source>
</evidence>
<evidence type="ECO:0000313" key="3">
    <source>
        <dbReference type="EMBL" id="NKZ24176.1"/>
    </source>
</evidence>
<protein>
    <recommendedName>
        <fullName evidence="5">Competence protein CoiA</fullName>
    </recommendedName>
</protein>
<keyword evidence="4" id="KW-1185">Reference proteome</keyword>
<dbReference type="RefSeq" id="WP_168721975.1">
    <property type="nucleotide sequence ID" value="NZ_JAAXPN010000004.1"/>
</dbReference>
<feature type="domain" description="Competence protein CoiA nuclease-like" evidence="1">
    <location>
        <begin position="58"/>
        <end position="183"/>
    </location>
</feature>
<feature type="domain" description="Competence protein CoiA-like N-terminal" evidence="2">
    <location>
        <begin position="17"/>
        <end position="53"/>
    </location>
</feature>
<proteinExistence type="predicted"/>
<dbReference type="InterPro" id="IPR057253">
    <property type="entry name" value="CoiA-like_N"/>
</dbReference>
<evidence type="ECO:0000259" key="1">
    <source>
        <dbReference type="Pfam" id="PF06054"/>
    </source>
</evidence>
<dbReference type="EMBL" id="JAAXPN010000004">
    <property type="protein sequence ID" value="NKZ24176.1"/>
    <property type="molecule type" value="Genomic_DNA"/>
</dbReference>